<dbReference type="FunFam" id="3.50.80.10:FF:000001">
    <property type="entry name" value="D-aminoacyl-tRNA deacylase"/>
    <property type="match status" value="1"/>
</dbReference>
<evidence type="ECO:0000313" key="3">
    <source>
        <dbReference type="EMBL" id="MBA2227173.1"/>
    </source>
</evidence>
<dbReference type="Proteomes" id="UP000542342">
    <property type="component" value="Unassembled WGS sequence"/>
</dbReference>
<comment type="function">
    <text evidence="2">An aminoacyl-tRNA editing enzyme that deacylates mischarged D-aminoacyl-tRNAs. Also deacylates mischarged glycyl-tRNA(Ala), protecting cells against glycine mischarging by AlaRS. Acts via tRNA-based rather than protein-based catalysis; rejects L-amino acids rather than detecting D-amino acids in the active site. By recycling D-aminoacyl-tRNA to D-amino acids and free tRNA molecules, this enzyme counteracts the toxicity associated with the formation of D-aminoacyl-tRNA entities in vivo and helps enforce protein L-homochirality.</text>
</comment>
<keyword evidence="2" id="KW-0694">RNA-binding</keyword>
<keyword evidence="2" id="KW-0820">tRNA-binding</keyword>
<dbReference type="PANTHER" id="PTHR10472:SF5">
    <property type="entry name" value="D-AMINOACYL-TRNA DEACYLASE 1"/>
    <property type="match status" value="1"/>
</dbReference>
<sequence length="158" mass="17060">MRAVLQRVRQARVTVGGEVTGQIGSGWLVLLGVGQGDTTADAEWLAEKVVHLRGFPDAQGKMNRDVQDVQGAVLVVSQFTLYGDCRKGRRPSFTQAAEPATAQSLYEAFIQALRAWGVPVATGRFAADMQVELINDGPVTFILESPPRPDPSPDTPSR</sequence>
<accession>A0A7V8VFN3</accession>
<evidence type="ECO:0000256" key="2">
    <source>
        <dbReference type="HAMAP-Rule" id="MF_00518"/>
    </source>
</evidence>
<dbReference type="GO" id="GO:0051500">
    <property type="term" value="F:D-tyrosyl-tRNA(Tyr) deacylase activity"/>
    <property type="evidence" value="ECO:0007669"/>
    <property type="project" value="TreeGrafter"/>
</dbReference>
<dbReference type="InterPro" id="IPR023509">
    <property type="entry name" value="DTD-like_sf"/>
</dbReference>
<dbReference type="GO" id="GO:0019478">
    <property type="term" value="P:D-amino acid catabolic process"/>
    <property type="evidence" value="ECO:0007669"/>
    <property type="project" value="UniProtKB-UniRule"/>
</dbReference>
<gene>
    <name evidence="2" type="primary">dtd</name>
    <name evidence="3" type="ORF">H0921_13500</name>
</gene>
<feature type="short sequence motif" description="Gly-cisPro motif, important for rejection of L-amino acids" evidence="2">
    <location>
        <begin position="137"/>
        <end position="138"/>
    </location>
</feature>
<dbReference type="PANTHER" id="PTHR10472">
    <property type="entry name" value="D-TYROSYL-TRNA TYR DEACYLASE"/>
    <property type="match status" value="1"/>
</dbReference>
<dbReference type="Pfam" id="PF02580">
    <property type="entry name" value="Tyr_Deacylase"/>
    <property type="match status" value="1"/>
</dbReference>
<evidence type="ECO:0000313" key="4">
    <source>
        <dbReference type="Proteomes" id="UP000542342"/>
    </source>
</evidence>
<dbReference type="EC" id="3.1.1.96" evidence="2"/>
<dbReference type="HAMAP" id="MF_00518">
    <property type="entry name" value="Deacylase_Dtd"/>
    <property type="match status" value="1"/>
</dbReference>
<dbReference type="RefSeq" id="WP_194539011.1">
    <property type="nucleotide sequence ID" value="NZ_JACEFB010000011.1"/>
</dbReference>
<dbReference type="GO" id="GO:0043908">
    <property type="term" value="F:Ser(Gly)-tRNA(Ala) hydrolase activity"/>
    <property type="evidence" value="ECO:0007669"/>
    <property type="project" value="UniProtKB-UniRule"/>
</dbReference>
<dbReference type="NCBIfam" id="TIGR00256">
    <property type="entry name" value="D-aminoacyl-tRNA deacylase"/>
    <property type="match status" value="1"/>
</dbReference>
<dbReference type="AlphaFoldDB" id="A0A7V8VFN3"/>
<keyword evidence="2" id="KW-0963">Cytoplasm</keyword>
<dbReference type="Gene3D" id="3.50.80.10">
    <property type="entry name" value="D-tyrosyl-tRNA(Tyr) deacylase"/>
    <property type="match status" value="1"/>
</dbReference>
<comment type="subunit">
    <text evidence="2">Homodimer.</text>
</comment>
<name>A0A7V8VFN3_9BACT</name>
<comment type="catalytic activity">
    <reaction evidence="2">
        <text>a D-aminoacyl-tRNA + H2O = a tRNA + a D-alpha-amino acid + H(+)</text>
        <dbReference type="Rhea" id="RHEA:13953"/>
        <dbReference type="Rhea" id="RHEA-COMP:10123"/>
        <dbReference type="Rhea" id="RHEA-COMP:10124"/>
        <dbReference type="ChEBI" id="CHEBI:15377"/>
        <dbReference type="ChEBI" id="CHEBI:15378"/>
        <dbReference type="ChEBI" id="CHEBI:59871"/>
        <dbReference type="ChEBI" id="CHEBI:78442"/>
        <dbReference type="ChEBI" id="CHEBI:79333"/>
        <dbReference type="EC" id="3.1.1.96"/>
    </reaction>
</comment>
<dbReference type="SUPFAM" id="SSF69500">
    <property type="entry name" value="DTD-like"/>
    <property type="match status" value="1"/>
</dbReference>
<comment type="similarity">
    <text evidence="1 2">Belongs to the DTD family.</text>
</comment>
<evidence type="ECO:0000256" key="1">
    <source>
        <dbReference type="ARBA" id="ARBA00009673"/>
    </source>
</evidence>
<dbReference type="CDD" id="cd00563">
    <property type="entry name" value="Dtyr_deacylase"/>
    <property type="match status" value="1"/>
</dbReference>
<dbReference type="GO" id="GO:0000049">
    <property type="term" value="F:tRNA binding"/>
    <property type="evidence" value="ECO:0007669"/>
    <property type="project" value="UniProtKB-UniRule"/>
</dbReference>
<dbReference type="InterPro" id="IPR003732">
    <property type="entry name" value="Daa-tRNA_deacyls_DTD"/>
</dbReference>
<comment type="domain">
    <text evidence="2">A Gly-cisPro motif from one monomer fits into the active site of the other monomer to allow specific chiral rejection of L-amino acids.</text>
</comment>
<comment type="catalytic activity">
    <reaction evidence="2">
        <text>glycyl-tRNA(Ala) + H2O = tRNA(Ala) + glycine + H(+)</text>
        <dbReference type="Rhea" id="RHEA:53744"/>
        <dbReference type="Rhea" id="RHEA-COMP:9657"/>
        <dbReference type="Rhea" id="RHEA-COMP:13640"/>
        <dbReference type="ChEBI" id="CHEBI:15377"/>
        <dbReference type="ChEBI" id="CHEBI:15378"/>
        <dbReference type="ChEBI" id="CHEBI:57305"/>
        <dbReference type="ChEBI" id="CHEBI:78442"/>
        <dbReference type="ChEBI" id="CHEBI:78522"/>
    </reaction>
</comment>
<keyword evidence="4" id="KW-1185">Reference proteome</keyword>
<comment type="subcellular location">
    <subcellularLocation>
        <location evidence="2">Cytoplasm</location>
    </subcellularLocation>
</comment>
<organism evidence="3 4">
    <name type="scientific">Thermogemmata fonticola</name>
    <dbReference type="NCBI Taxonomy" id="2755323"/>
    <lineage>
        <taxon>Bacteria</taxon>
        <taxon>Pseudomonadati</taxon>
        <taxon>Planctomycetota</taxon>
        <taxon>Planctomycetia</taxon>
        <taxon>Gemmatales</taxon>
        <taxon>Gemmataceae</taxon>
        <taxon>Thermogemmata</taxon>
    </lineage>
</organism>
<proteinExistence type="inferred from homology"/>
<dbReference type="EC" id="3.1.1.-" evidence="2"/>
<dbReference type="GO" id="GO:0005737">
    <property type="term" value="C:cytoplasm"/>
    <property type="evidence" value="ECO:0007669"/>
    <property type="project" value="UniProtKB-SubCell"/>
</dbReference>
<dbReference type="EMBL" id="JACEFB010000011">
    <property type="protein sequence ID" value="MBA2227173.1"/>
    <property type="molecule type" value="Genomic_DNA"/>
</dbReference>
<dbReference type="GO" id="GO:0106026">
    <property type="term" value="F:Gly-tRNA(Ala) deacylase activity"/>
    <property type="evidence" value="ECO:0007669"/>
    <property type="project" value="UniProtKB-UniRule"/>
</dbReference>
<protein>
    <recommendedName>
        <fullName evidence="2">D-aminoacyl-tRNA deacylase</fullName>
        <shortName evidence="2">DTD</shortName>
        <ecNumber evidence="2">3.1.1.96</ecNumber>
    </recommendedName>
    <alternativeName>
        <fullName evidence="2">Gly-tRNA(Ala) deacylase</fullName>
        <ecNumber evidence="2">3.1.1.-</ecNumber>
    </alternativeName>
</protein>
<comment type="caution">
    <text evidence="3">The sequence shown here is derived from an EMBL/GenBank/DDBJ whole genome shotgun (WGS) entry which is preliminary data.</text>
</comment>
<keyword evidence="2 3" id="KW-0378">Hydrolase</keyword>
<reference evidence="3 4" key="1">
    <citation type="submission" date="2020-07" db="EMBL/GenBank/DDBJ databases">
        <title>Thermogemmata thermophila gen. nov., sp. nov., a novel moderate thermophilic planctomycete from a Kamchatka hot spring.</title>
        <authorList>
            <person name="Elcheninov A.G."/>
            <person name="Podosokorskaya O.A."/>
            <person name="Kovaleva O.L."/>
            <person name="Novikov A."/>
            <person name="Bonch-Osmolovskaya E.A."/>
            <person name="Toshchakov S.V."/>
            <person name="Kublanov I.V."/>
        </authorList>
    </citation>
    <scope>NUCLEOTIDE SEQUENCE [LARGE SCALE GENOMIC DNA]</scope>
    <source>
        <strain evidence="3 4">2918</strain>
    </source>
</reference>